<dbReference type="EMBL" id="GBXM01028082">
    <property type="protein sequence ID" value="JAH80495.1"/>
    <property type="molecule type" value="Transcribed_RNA"/>
</dbReference>
<proteinExistence type="predicted"/>
<name>A0A0E9VT22_ANGAN</name>
<reference evidence="1" key="1">
    <citation type="submission" date="2014-11" db="EMBL/GenBank/DDBJ databases">
        <authorList>
            <person name="Amaro Gonzalez C."/>
        </authorList>
    </citation>
    <scope>NUCLEOTIDE SEQUENCE</scope>
</reference>
<evidence type="ECO:0000313" key="1">
    <source>
        <dbReference type="EMBL" id="JAH80495.1"/>
    </source>
</evidence>
<protein>
    <submittedName>
        <fullName evidence="1">Uncharacterized protein</fullName>
    </submittedName>
</protein>
<organism evidence="1">
    <name type="scientific">Anguilla anguilla</name>
    <name type="common">European freshwater eel</name>
    <name type="synonym">Muraena anguilla</name>
    <dbReference type="NCBI Taxonomy" id="7936"/>
    <lineage>
        <taxon>Eukaryota</taxon>
        <taxon>Metazoa</taxon>
        <taxon>Chordata</taxon>
        <taxon>Craniata</taxon>
        <taxon>Vertebrata</taxon>
        <taxon>Euteleostomi</taxon>
        <taxon>Actinopterygii</taxon>
        <taxon>Neopterygii</taxon>
        <taxon>Teleostei</taxon>
        <taxon>Anguilliformes</taxon>
        <taxon>Anguillidae</taxon>
        <taxon>Anguilla</taxon>
    </lineage>
</organism>
<dbReference type="AlphaFoldDB" id="A0A0E9VT22"/>
<accession>A0A0E9VT22</accession>
<sequence>MHFCLGYFGYYTCAAIIRSQNPITAILKYGPFFELYCKPQAYKGRQVRK</sequence>
<reference evidence="1" key="2">
    <citation type="journal article" date="2015" name="Fish Shellfish Immunol.">
        <title>Early steps in the European eel (Anguilla anguilla)-Vibrio vulnificus interaction in the gills: Role of the RtxA13 toxin.</title>
        <authorList>
            <person name="Callol A."/>
            <person name="Pajuelo D."/>
            <person name="Ebbesson L."/>
            <person name="Teles M."/>
            <person name="MacKenzie S."/>
            <person name="Amaro C."/>
        </authorList>
    </citation>
    <scope>NUCLEOTIDE SEQUENCE</scope>
</reference>